<dbReference type="Proteomes" id="UP000184671">
    <property type="component" value="Unassembled WGS sequence"/>
</dbReference>
<sequence>MLPLPVGPPKCDALTVHCPGICSGEGECMTHLPWYGFHGGIAMTAPAPRGRGTTAGTAGVKAPQV</sequence>
<organism evidence="1 2">
    <name type="scientific">Methanoculleus chikugoensis</name>
    <dbReference type="NCBI Taxonomy" id="118126"/>
    <lineage>
        <taxon>Archaea</taxon>
        <taxon>Methanobacteriati</taxon>
        <taxon>Methanobacteriota</taxon>
        <taxon>Stenosarchaea group</taxon>
        <taxon>Methanomicrobia</taxon>
        <taxon>Methanomicrobiales</taxon>
        <taxon>Methanomicrobiaceae</taxon>
        <taxon>Methanoculleus</taxon>
    </lineage>
</organism>
<dbReference type="STRING" id="118126.L21_0956"/>
<dbReference type="EMBL" id="FMID01000024">
    <property type="protein sequence ID" value="SCL75066.1"/>
    <property type="molecule type" value="Genomic_DNA"/>
</dbReference>
<evidence type="ECO:0000313" key="2">
    <source>
        <dbReference type="Proteomes" id="UP000184671"/>
    </source>
</evidence>
<proteinExistence type="predicted"/>
<accession>A0A1M4MJM4</accession>
<protein>
    <submittedName>
        <fullName evidence="1">Uncharacterized protein</fullName>
    </submittedName>
</protein>
<dbReference type="AlphaFoldDB" id="A0A1M4MJM4"/>
<evidence type="ECO:0000313" key="1">
    <source>
        <dbReference type="EMBL" id="SCL75066.1"/>
    </source>
</evidence>
<name>A0A1M4MJM4_9EURY</name>
<reference evidence="1 2" key="1">
    <citation type="submission" date="2016-08" db="EMBL/GenBank/DDBJ databases">
        <authorList>
            <person name="Seilhamer J.J."/>
        </authorList>
    </citation>
    <scope>NUCLEOTIDE SEQUENCE [LARGE SCALE GENOMIC DNA]</scope>
    <source>
        <strain evidence="1">L21-II-0</strain>
    </source>
</reference>
<gene>
    <name evidence="1" type="ORF">L21_0956</name>
</gene>